<dbReference type="NCBIfam" id="TIGR00666">
    <property type="entry name" value="PBP4"/>
    <property type="match status" value="1"/>
</dbReference>
<dbReference type="RefSeq" id="WP_111835948.1">
    <property type="nucleotide sequence ID" value="NZ_UAPQ01000001.1"/>
</dbReference>
<comment type="caution">
    <text evidence="3">The sequence shown here is derived from an EMBL/GenBank/DDBJ whole genome shotgun (WGS) entry which is preliminary data.</text>
</comment>
<evidence type="ECO:0000256" key="2">
    <source>
        <dbReference type="ARBA" id="ARBA00022801"/>
    </source>
</evidence>
<dbReference type="PANTHER" id="PTHR30023">
    <property type="entry name" value="D-ALANYL-D-ALANINE CARBOXYPEPTIDASE"/>
    <property type="match status" value="1"/>
</dbReference>
<name>A0ABY1VLP9_9ACTO</name>
<evidence type="ECO:0000313" key="3">
    <source>
        <dbReference type="EMBL" id="SPT53021.1"/>
    </source>
</evidence>
<organism evidence="3 4">
    <name type="scientific">Actinomyces bovis</name>
    <dbReference type="NCBI Taxonomy" id="1658"/>
    <lineage>
        <taxon>Bacteria</taxon>
        <taxon>Bacillati</taxon>
        <taxon>Actinomycetota</taxon>
        <taxon>Actinomycetes</taxon>
        <taxon>Actinomycetales</taxon>
        <taxon>Actinomycetaceae</taxon>
        <taxon>Actinomyces</taxon>
    </lineage>
</organism>
<gene>
    <name evidence="3" type="primary">dac</name>
    <name evidence="3" type="ORF">NCTC11535_00676</name>
</gene>
<dbReference type="PANTHER" id="PTHR30023:SF0">
    <property type="entry name" value="PENICILLIN-SENSITIVE CARBOXYPEPTIDASE A"/>
    <property type="match status" value="1"/>
</dbReference>
<keyword evidence="3" id="KW-0645">Protease</keyword>
<protein>
    <submittedName>
        <fullName evidence="3">D-alanyl-D-alanine carboxypeptidase</fullName>
        <ecNumber evidence="3">3.4.16.4</ecNumber>
    </submittedName>
</protein>
<dbReference type="SUPFAM" id="SSF56601">
    <property type="entry name" value="beta-lactamase/transpeptidase-like"/>
    <property type="match status" value="1"/>
</dbReference>
<keyword evidence="4" id="KW-1185">Reference proteome</keyword>
<comment type="similarity">
    <text evidence="1">Belongs to the peptidase S13 family.</text>
</comment>
<sequence>MRQRTVRALTAASVVVAVGFYGLADALDLVPGPLTAAGERLEAAPFPAFTPPAADPQPAAGVTDAPLPEADAVAALGRTLAADPKLSGAHAGLSVIDVSTGKELVNQSAATAMSPASSIKLLTAWAALSLMGGDHRLETKTTLSGTTVTLVGGGDVLLAEDQGDPTATAGHAGLGDLARATAEQLKAQGLTTVSVALDDTLFTGPDWSPEWEAARTVYVTKVHPIMVNISARPYGGYPADPGLQAGQTFAKQLAAAGITVQGETTRAASPANASQLASVSSAPLADVLSISLKKSENTMTEVEARLVALAKGEEPTFAGGMRAVLAQLKEQGFDLSSVTMKDACGLAKGNRVSPLLLAQMVARGAGGEGGTVGRSLVADLPVAGLEGTLHNRYLETGAAGVVRAKTGSLEEAMSFSGIVVTKSGRLLAFAVIIEGFKNEDFMTVRSAMDEDLVIPLAAL</sequence>
<dbReference type="Pfam" id="PF02113">
    <property type="entry name" value="Peptidase_S13"/>
    <property type="match status" value="2"/>
</dbReference>
<dbReference type="PRINTS" id="PR00922">
    <property type="entry name" value="DADACBPTASE3"/>
</dbReference>
<dbReference type="GO" id="GO:0009002">
    <property type="term" value="F:serine-type D-Ala-D-Ala carboxypeptidase activity"/>
    <property type="evidence" value="ECO:0007669"/>
    <property type="project" value="UniProtKB-EC"/>
</dbReference>
<proteinExistence type="inferred from homology"/>
<evidence type="ECO:0000256" key="1">
    <source>
        <dbReference type="ARBA" id="ARBA00006096"/>
    </source>
</evidence>
<dbReference type="Gene3D" id="3.40.710.10">
    <property type="entry name" value="DD-peptidase/beta-lactamase superfamily"/>
    <property type="match status" value="2"/>
</dbReference>
<reference evidence="3 4" key="1">
    <citation type="submission" date="2018-06" db="EMBL/GenBank/DDBJ databases">
        <authorList>
            <consortium name="Pathogen Informatics"/>
            <person name="Doyle S."/>
        </authorList>
    </citation>
    <scope>NUCLEOTIDE SEQUENCE [LARGE SCALE GENOMIC DNA]</scope>
    <source>
        <strain evidence="3 4">NCTC11535</strain>
    </source>
</reference>
<keyword evidence="3" id="KW-0121">Carboxypeptidase</keyword>
<dbReference type="Proteomes" id="UP000250006">
    <property type="component" value="Unassembled WGS sequence"/>
</dbReference>
<accession>A0ABY1VLP9</accession>
<evidence type="ECO:0000313" key="4">
    <source>
        <dbReference type="Proteomes" id="UP000250006"/>
    </source>
</evidence>
<dbReference type="EC" id="3.4.16.4" evidence="3"/>
<dbReference type="InterPro" id="IPR000667">
    <property type="entry name" value="Peptidase_S13"/>
</dbReference>
<dbReference type="InterPro" id="IPR012338">
    <property type="entry name" value="Beta-lactam/transpept-like"/>
</dbReference>
<keyword evidence="2 3" id="KW-0378">Hydrolase</keyword>
<dbReference type="EMBL" id="UAPQ01000001">
    <property type="protein sequence ID" value="SPT53021.1"/>
    <property type="molecule type" value="Genomic_DNA"/>
</dbReference>